<dbReference type="Proteomes" id="UP000540506">
    <property type="component" value="Unassembled WGS sequence"/>
</dbReference>
<feature type="transmembrane region" description="Helical" evidence="1">
    <location>
        <begin position="75"/>
        <end position="92"/>
    </location>
</feature>
<dbReference type="SUPFAM" id="SSF103473">
    <property type="entry name" value="MFS general substrate transporter"/>
    <property type="match status" value="1"/>
</dbReference>
<dbReference type="EMBL" id="JACHJV010000002">
    <property type="protein sequence ID" value="MBB4927616.1"/>
    <property type="molecule type" value="Genomic_DNA"/>
</dbReference>
<evidence type="ECO:0000313" key="3">
    <source>
        <dbReference type="Proteomes" id="UP000540506"/>
    </source>
</evidence>
<evidence type="ECO:0008006" key="4">
    <source>
        <dbReference type="Google" id="ProtNLM"/>
    </source>
</evidence>
<accession>A0A7W7VYK5</accession>
<evidence type="ECO:0000256" key="1">
    <source>
        <dbReference type="SAM" id="Phobius"/>
    </source>
</evidence>
<keyword evidence="1" id="KW-1133">Transmembrane helix</keyword>
<proteinExistence type="predicted"/>
<dbReference type="InterPro" id="IPR036259">
    <property type="entry name" value="MFS_trans_sf"/>
</dbReference>
<reference evidence="2 3" key="1">
    <citation type="submission" date="2020-08" db="EMBL/GenBank/DDBJ databases">
        <title>Sequencing the genomes of 1000 actinobacteria strains.</title>
        <authorList>
            <person name="Klenk H.-P."/>
        </authorList>
    </citation>
    <scope>NUCLEOTIDE SEQUENCE [LARGE SCALE GENOMIC DNA]</scope>
    <source>
        <strain evidence="2 3">DSM 41654</strain>
    </source>
</reference>
<organism evidence="2 3">
    <name type="scientific">Kitasatospora kifunensis</name>
    <name type="common">Streptomyces kifunensis</name>
    <dbReference type="NCBI Taxonomy" id="58351"/>
    <lineage>
        <taxon>Bacteria</taxon>
        <taxon>Bacillati</taxon>
        <taxon>Actinomycetota</taxon>
        <taxon>Actinomycetes</taxon>
        <taxon>Kitasatosporales</taxon>
        <taxon>Streptomycetaceae</taxon>
        <taxon>Kitasatospora</taxon>
    </lineage>
</organism>
<comment type="caution">
    <text evidence="2">The sequence shown here is derived from an EMBL/GenBank/DDBJ whole genome shotgun (WGS) entry which is preliminary data.</text>
</comment>
<gene>
    <name evidence="2" type="ORF">FHR34_006711</name>
</gene>
<protein>
    <recommendedName>
        <fullName evidence="4">MFS transporter</fullName>
    </recommendedName>
</protein>
<feature type="transmembrane region" description="Helical" evidence="1">
    <location>
        <begin position="149"/>
        <end position="174"/>
    </location>
</feature>
<dbReference type="RefSeq" id="WP_184944125.1">
    <property type="nucleotide sequence ID" value="NZ_JACHJV010000002.1"/>
</dbReference>
<dbReference type="AlphaFoldDB" id="A0A7W7VYK5"/>
<evidence type="ECO:0000313" key="2">
    <source>
        <dbReference type="EMBL" id="MBB4927616.1"/>
    </source>
</evidence>
<keyword evidence="1" id="KW-0812">Transmembrane</keyword>
<keyword evidence="3" id="KW-1185">Reference proteome</keyword>
<keyword evidence="1" id="KW-0472">Membrane</keyword>
<sequence length="191" mass="18609">MVIAEAMLSGSANRAAVTTTATSTATDSRASSTSAAPTASPAWAGAGLTMPHLLALAVGVVPASRAGTASGAANSFLPLGTATGVAVFGVVLTQKVDATLSSAALGRSGIPSGSAGTLRELVTAGQFDALGAAVPLSARGPVLELARTAYTGALSTIFLTAGIAGLAVASLLLVREKDREDREEATGAGED</sequence>
<feature type="transmembrane region" description="Helical" evidence="1">
    <location>
        <begin position="42"/>
        <end position="63"/>
    </location>
</feature>
<name>A0A7W7VYK5_KITKI</name>